<proteinExistence type="predicted"/>
<comment type="caution">
    <text evidence="3">The sequence shown here is derived from an EMBL/GenBank/DDBJ whole genome shotgun (WGS) entry which is preliminary data.</text>
</comment>
<dbReference type="EMBL" id="JAOWKX010000003">
    <property type="protein sequence ID" value="MCV2884503.1"/>
    <property type="molecule type" value="Genomic_DNA"/>
</dbReference>
<dbReference type="Proteomes" id="UP001652504">
    <property type="component" value="Unassembled WGS sequence"/>
</dbReference>
<dbReference type="PROSITE" id="PS51257">
    <property type="entry name" value="PROKAR_LIPOPROTEIN"/>
    <property type="match status" value="1"/>
</dbReference>
<keyword evidence="2" id="KW-0732">Signal</keyword>
<evidence type="ECO:0008006" key="5">
    <source>
        <dbReference type="Google" id="ProtNLM"/>
    </source>
</evidence>
<evidence type="ECO:0000313" key="3">
    <source>
        <dbReference type="EMBL" id="MCV2884503.1"/>
    </source>
</evidence>
<evidence type="ECO:0000256" key="1">
    <source>
        <dbReference type="SAM" id="MobiDB-lite"/>
    </source>
</evidence>
<protein>
    <recommendedName>
        <fullName evidence="5">Lipoprotein</fullName>
    </recommendedName>
</protein>
<organism evidence="3 4">
    <name type="scientific">Fluctibacter corallii</name>
    <dbReference type="NCBI Taxonomy" id="2984329"/>
    <lineage>
        <taxon>Bacteria</taxon>
        <taxon>Pseudomonadati</taxon>
        <taxon>Pseudomonadota</taxon>
        <taxon>Gammaproteobacteria</taxon>
        <taxon>Alteromonadales</taxon>
        <taxon>Alteromonadaceae</taxon>
        <taxon>Fluctibacter</taxon>
    </lineage>
</organism>
<evidence type="ECO:0000313" key="4">
    <source>
        <dbReference type="Proteomes" id="UP001652504"/>
    </source>
</evidence>
<keyword evidence="4" id="KW-1185">Reference proteome</keyword>
<gene>
    <name evidence="3" type="ORF">OE749_07340</name>
</gene>
<evidence type="ECO:0000256" key="2">
    <source>
        <dbReference type="SAM" id="SignalP"/>
    </source>
</evidence>
<accession>A0ABT3A7B9</accession>
<name>A0ABT3A7B9_9ALTE</name>
<feature type="chain" id="PRO_5047059846" description="Lipoprotein" evidence="2">
    <location>
        <begin position="23"/>
        <end position="466"/>
    </location>
</feature>
<feature type="signal peptide" evidence="2">
    <location>
        <begin position="1"/>
        <end position="22"/>
    </location>
</feature>
<feature type="region of interest" description="Disordered" evidence="1">
    <location>
        <begin position="20"/>
        <end position="49"/>
    </location>
</feature>
<sequence length="466" mass="51888">MKNKLLPLMVVSLLSACGGSGSDTDNVNTQQPEVTSPQPPSTQPQTDPNAKPILAFSVVQSNSCNVKTPDLDARLIIHNSDFSTQSIHEPDENGLLSVEMDTQRATFSLIFKEKFLREDPIAIKAMTFSNASIQDYGEFETVFRDESDDTVCECESILAPNLIDSLDLTGGFIDTNSVKAPFGYRFYDNANQLNIEHCKGIEQSSWPDVVLVGIYNNQMFGERLSAFNPTEGFSPVKPSKQGVAVQVETNKAITFRSGYAYVGDEVPLITRQHWMPDQALNIIPLDEANAYRISVTTSTTDYAGSQGNTLKYFTFGAKSYNTIPTSPVTINMESDESLQKIVKEIDESRLEVNQLSISNTHDIYYISTVLFEESEYEPYFEWTIRQNPQNPLGSIENFSLVGTGIDLIPPTQLGQAQLSFRAIDYENVNGFDEFLDRVKNKTLHRQHHTGFVVKQDIPLSAVPVAN</sequence>
<reference evidence="3 4" key="1">
    <citation type="submission" date="2022-10" db="EMBL/GenBank/DDBJ databases">
        <title>Aestuariibacter sp. AA17 isolated from Montipora capitata coral fragment.</title>
        <authorList>
            <person name="Emsley S.A."/>
            <person name="Pfannmuller K.M."/>
            <person name="Loughran R.M."/>
            <person name="Shlafstein M."/>
            <person name="Papke E."/>
            <person name="Saw J.H."/>
            <person name="Ushijima B."/>
            <person name="Videau P."/>
        </authorList>
    </citation>
    <scope>NUCLEOTIDE SEQUENCE [LARGE SCALE GENOMIC DNA]</scope>
    <source>
        <strain evidence="3 4">AA17</strain>
    </source>
</reference>
<dbReference type="RefSeq" id="WP_263711778.1">
    <property type="nucleotide sequence ID" value="NZ_JAOWKX010000003.1"/>
</dbReference>